<dbReference type="EMBL" id="MLJW01005980">
    <property type="protein sequence ID" value="OIQ67354.1"/>
    <property type="molecule type" value="Genomic_DNA"/>
</dbReference>
<protein>
    <submittedName>
        <fullName evidence="2">Uncharacterized protein</fullName>
    </submittedName>
</protein>
<evidence type="ECO:0000313" key="2">
    <source>
        <dbReference type="EMBL" id="OIQ67354.1"/>
    </source>
</evidence>
<gene>
    <name evidence="2" type="ORF">GALL_510660</name>
</gene>
<comment type="caution">
    <text evidence="2">The sequence shown here is derived from an EMBL/GenBank/DDBJ whole genome shotgun (WGS) entry which is preliminary data.</text>
</comment>
<feature type="region of interest" description="Disordered" evidence="1">
    <location>
        <begin position="1"/>
        <end position="28"/>
    </location>
</feature>
<accession>A0A1J5P815</accession>
<name>A0A1J5P815_9ZZZZ</name>
<evidence type="ECO:0000256" key="1">
    <source>
        <dbReference type="SAM" id="MobiDB-lite"/>
    </source>
</evidence>
<dbReference type="AlphaFoldDB" id="A0A1J5P815"/>
<organism evidence="2">
    <name type="scientific">mine drainage metagenome</name>
    <dbReference type="NCBI Taxonomy" id="410659"/>
    <lineage>
        <taxon>unclassified sequences</taxon>
        <taxon>metagenomes</taxon>
        <taxon>ecological metagenomes</taxon>
    </lineage>
</organism>
<sequence>MGAATMEPPLMMHSGFTPKKAGDHSTRSASLPFSTEPISFETPWAIAGLMVYFAM</sequence>
<proteinExistence type="predicted"/>
<reference evidence="2" key="1">
    <citation type="submission" date="2016-10" db="EMBL/GenBank/DDBJ databases">
        <title>Sequence of Gallionella enrichment culture.</title>
        <authorList>
            <person name="Poehlein A."/>
            <person name="Muehling M."/>
            <person name="Daniel R."/>
        </authorList>
    </citation>
    <scope>NUCLEOTIDE SEQUENCE</scope>
</reference>